<proteinExistence type="predicted"/>
<dbReference type="InterPro" id="IPR010982">
    <property type="entry name" value="Lambda_DNA-bd_dom_sf"/>
</dbReference>
<gene>
    <name evidence="5" type="ORF">GBA65_07975</name>
</gene>
<dbReference type="PANTHER" id="PTHR46797:SF23">
    <property type="entry name" value="HTH-TYPE TRANSCRIPTIONAL REGULATOR SUTR"/>
    <property type="match status" value="1"/>
</dbReference>
<reference evidence="5 6" key="1">
    <citation type="submission" date="2019-10" db="EMBL/GenBank/DDBJ databases">
        <title>Rubrobacter sp nov SCSIO 52915 isolated from a deep-sea sediment in the South China Sea.</title>
        <authorList>
            <person name="Chen R.W."/>
        </authorList>
    </citation>
    <scope>NUCLEOTIDE SEQUENCE [LARGE SCALE GENOMIC DNA]</scope>
    <source>
        <strain evidence="5 6">SCSIO 52915</strain>
    </source>
</reference>
<sequence length="81" mass="9363">MAEEELAKRFGELVRRLRREKGYSQEDFSFRVGLHQTYVSSVERGERNVTIGTADRIARALDTTLASLFGELERRTDEGER</sequence>
<dbReference type="GO" id="GO:0005829">
    <property type="term" value="C:cytosol"/>
    <property type="evidence" value="ECO:0007669"/>
    <property type="project" value="TreeGrafter"/>
</dbReference>
<dbReference type="Proteomes" id="UP000502706">
    <property type="component" value="Chromosome"/>
</dbReference>
<keyword evidence="3" id="KW-0804">Transcription</keyword>
<dbReference type="KEGG" id="rmar:GBA65_07975"/>
<dbReference type="SUPFAM" id="SSF47413">
    <property type="entry name" value="lambda repressor-like DNA-binding domains"/>
    <property type="match status" value="1"/>
</dbReference>
<protein>
    <submittedName>
        <fullName evidence="5">Helix-turn-helix domain-containing protein</fullName>
    </submittedName>
</protein>
<keyword evidence="1" id="KW-0805">Transcription regulation</keyword>
<evidence type="ECO:0000256" key="3">
    <source>
        <dbReference type="ARBA" id="ARBA00023163"/>
    </source>
</evidence>
<evidence type="ECO:0000256" key="2">
    <source>
        <dbReference type="ARBA" id="ARBA00023125"/>
    </source>
</evidence>
<dbReference type="GO" id="GO:0003700">
    <property type="term" value="F:DNA-binding transcription factor activity"/>
    <property type="evidence" value="ECO:0007669"/>
    <property type="project" value="TreeGrafter"/>
</dbReference>
<dbReference type="InterPro" id="IPR001387">
    <property type="entry name" value="Cro/C1-type_HTH"/>
</dbReference>
<organism evidence="5 6">
    <name type="scientific">Rubrobacter marinus</name>
    <dbReference type="NCBI Taxonomy" id="2653852"/>
    <lineage>
        <taxon>Bacteria</taxon>
        <taxon>Bacillati</taxon>
        <taxon>Actinomycetota</taxon>
        <taxon>Rubrobacteria</taxon>
        <taxon>Rubrobacterales</taxon>
        <taxon>Rubrobacteraceae</taxon>
        <taxon>Rubrobacter</taxon>
    </lineage>
</organism>
<dbReference type="InterPro" id="IPR050807">
    <property type="entry name" value="TransReg_Diox_bact_type"/>
</dbReference>
<dbReference type="PROSITE" id="PS50943">
    <property type="entry name" value="HTH_CROC1"/>
    <property type="match status" value="1"/>
</dbReference>
<evidence type="ECO:0000256" key="1">
    <source>
        <dbReference type="ARBA" id="ARBA00023015"/>
    </source>
</evidence>
<dbReference type="EMBL" id="CP045121">
    <property type="protein sequence ID" value="QIN78468.1"/>
    <property type="molecule type" value="Genomic_DNA"/>
</dbReference>
<evidence type="ECO:0000313" key="5">
    <source>
        <dbReference type="EMBL" id="QIN78468.1"/>
    </source>
</evidence>
<dbReference type="SMART" id="SM00530">
    <property type="entry name" value="HTH_XRE"/>
    <property type="match status" value="1"/>
</dbReference>
<keyword evidence="2" id="KW-0238">DNA-binding</keyword>
<dbReference type="GO" id="GO:0003677">
    <property type="term" value="F:DNA binding"/>
    <property type="evidence" value="ECO:0007669"/>
    <property type="project" value="UniProtKB-KW"/>
</dbReference>
<dbReference type="PANTHER" id="PTHR46797">
    <property type="entry name" value="HTH-TYPE TRANSCRIPTIONAL REGULATOR"/>
    <property type="match status" value="1"/>
</dbReference>
<dbReference type="AlphaFoldDB" id="A0A6G8PW82"/>
<name>A0A6G8PW82_9ACTN</name>
<keyword evidence="6" id="KW-1185">Reference proteome</keyword>
<dbReference type="Pfam" id="PF01381">
    <property type="entry name" value="HTH_3"/>
    <property type="match status" value="1"/>
</dbReference>
<dbReference type="Gene3D" id="1.10.260.40">
    <property type="entry name" value="lambda repressor-like DNA-binding domains"/>
    <property type="match status" value="1"/>
</dbReference>
<feature type="domain" description="HTH cro/C1-type" evidence="4">
    <location>
        <begin position="14"/>
        <end position="68"/>
    </location>
</feature>
<evidence type="ECO:0000259" key="4">
    <source>
        <dbReference type="PROSITE" id="PS50943"/>
    </source>
</evidence>
<dbReference type="CDD" id="cd00093">
    <property type="entry name" value="HTH_XRE"/>
    <property type="match status" value="1"/>
</dbReference>
<accession>A0A6G8PW82</accession>
<evidence type="ECO:0000313" key="6">
    <source>
        <dbReference type="Proteomes" id="UP000502706"/>
    </source>
</evidence>